<gene>
    <name evidence="1" type="ORF">C7389_1511</name>
</gene>
<protein>
    <submittedName>
        <fullName evidence="1">Uncharacterized protein</fullName>
    </submittedName>
</protein>
<keyword evidence="2" id="KW-1185">Reference proteome</keyword>
<dbReference type="Gene3D" id="3.30.559.10">
    <property type="entry name" value="Chloramphenicol acetyltransferase-like domain"/>
    <property type="match status" value="1"/>
</dbReference>
<dbReference type="RefSeq" id="WP_133595286.1">
    <property type="nucleotide sequence ID" value="NZ_SNVV01000051.1"/>
</dbReference>
<dbReference type="OrthoDB" id="8565240at2"/>
<evidence type="ECO:0000313" key="1">
    <source>
        <dbReference type="EMBL" id="TDN42357.1"/>
    </source>
</evidence>
<comment type="caution">
    <text evidence="1">The sequence shown here is derived from an EMBL/GenBank/DDBJ whole genome shotgun (WGS) entry which is preliminary data.</text>
</comment>
<dbReference type="InterPro" id="IPR023213">
    <property type="entry name" value="CAT-like_dom_sf"/>
</dbReference>
<dbReference type="EMBL" id="SNVV01000051">
    <property type="protein sequence ID" value="TDN42357.1"/>
    <property type="molecule type" value="Genomic_DNA"/>
</dbReference>
<dbReference type="AlphaFoldDB" id="A0A4R6DCU0"/>
<proteinExistence type="predicted"/>
<evidence type="ECO:0000313" key="2">
    <source>
        <dbReference type="Proteomes" id="UP000295129"/>
    </source>
</evidence>
<dbReference type="Proteomes" id="UP000295129">
    <property type="component" value="Unassembled WGS sequence"/>
</dbReference>
<feature type="non-terminal residue" evidence="1">
    <location>
        <position position="87"/>
    </location>
</feature>
<reference evidence="1 2" key="1">
    <citation type="submission" date="2019-03" db="EMBL/GenBank/DDBJ databases">
        <title>Genomic Encyclopedia of Type Strains, Phase IV (KMG-IV): sequencing the most valuable type-strain genomes for metagenomic binning, comparative biology and taxonomic classification.</title>
        <authorList>
            <person name="Goeker M."/>
        </authorList>
    </citation>
    <scope>NUCLEOTIDE SEQUENCE [LARGE SCALE GENOMIC DNA]</scope>
    <source>
        <strain evidence="1 2">DSM 12121</strain>
    </source>
</reference>
<name>A0A4R6DCU0_9RHOO</name>
<sequence>MMKAETDFQQLAERFSSLSPEQRQAVYKKIRAGGLGMERFPVLRRSESLRSQCPGSYAQRRQWFLWELDRASTAYHIAGGLRLQGEV</sequence>
<accession>A0A4R6DCU0</accession>
<organism evidence="1 2">
    <name type="scientific">Azoarcus indigens</name>
    <dbReference type="NCBI Taxonomy" id="29545"/>
    <lineage>
        <taxon>Bacteria</taxon>
        <taxon>Pseudomonadati</taxon>
        <taxon>Pseudomonadota</taxon>
        <taxon>Betaproteobacteria</taxon>
        <taxon>Rhodocyclales</taxon>
        <taxon>Zoogloeaceae</taxon>
        <taxon>Azoarcus</taxon>
    </lineage>
</organism>